<dbReference type="GO" id="GO:0035556">
    <property type="term" value="P:intracellular signal transduction"/>
    <property type="evidence" value="ECO:0007669"/>
    <property type="project" value="InterPro"/>
</dbReference>
<dbReference type="SUPFAM" id="SSF55073">
    <property type="entry name" value="Nucleotide cyclase"/>
    <property type="match status" value="1"/>
</dbReference>
<feature type="transmembrane region" description="Helical" evidence="7">
    <location>
        <begin position="65"/>
        <end position="90"/>
    </location>
</feature>
<evidence type="ECO:0000256" key="4">
    <source>
        <dbReference type="ARBA" id="ARBA00022989"/>
    </source>
</evidence>
<dbReference type="PROSITE" id="PS50125">
    <property type="entry name" value="GUANYLATE_CYCLASE_2"/>
    <property type="match status" value="1"/>
</dbReference>
<evidence type="ECO:0000313" key="10">
    <source>
        <dbReference type="Proteomes" id="UP000023152"/>
    </source>
</evidence>
<name>X6NVC3_RETFI</name>
<dbReference type="PANTHER" id="PTHR11920">
    <property type="entry name" value="GUANYLYL CYCLASE"/>
    <property type="match status" value="1"/>
</dbReference>
<feature type="transmembrane region" description="Helical" evidence="7">
    <location>
        <begin position="160"/>
        <end position="180"/>
    </location>
</feature>
<dbReference type="AlphaFoldDB" id="X6NVC3"/>
<keyword evidence="2 7" id="KW-0812">Transmembrane</keyword>
<dbReference type="SMART" id="SM00044">
    <property type="entry name" value="CYCc"/>
    <property type="match status" value="1"/>
</dbReference>
<organism evidence="9 10">
    <name type="scientific">Reticulomyxa filosa</name>
    <dbReference type="NCBI Taxonomy" id="46433"/>
    <lineage>
        <taxon>Eukaryota</taxon>
        <taxon>Sar</taxon>
        <taxon>Rhizaria</taxon>
        <taxon>Retaria</taxon>
        <taxon>Foraminifera</taxon>
        <taxon>Monothalamids</taxon>
        <taxon>Reticulomyxidae</taxon>
        <taxon>Reticulomyxa</taxon>
    </lineage>
</organism>
<comment type="subcellular location">
    <subcellularLocation>
        <location evidence="1">Membrane</location>
    </subcellularLocation>
</comment>
<gene>
    <name evidence="9" type="ORF">RFI_07365</name>
</gene>
<dbReference type="InterPro" id="IPR001054">
    <property type="entry name" value="A/G_cyclase"/>
</dbReference>
<evidence type="ECO:0000256" key="2">
    <source>
        <dbReference type="ARBA" id="ARBA00022692"/>
    </source>
</evidence>
<proteinExistence type="predicted"/>
<accession>X6NVC3</accession>
<comment type="caution">
    <text evidence="9">The sequence shown here is derived from an EMBL/GenBank/DDBJ whole genome shotgun (WGS) entry which is preliminary data.</text>
</comment>
<dbReference type="InterPro" id="IPR050401">
    <property type="entry name" value="Cyclic_nucleotide_synthase"/>
</dbReference>
<keyword evidence="10" id="KW-1185">Reference proteome</keyword>
<dbReference type="Gene3D" id="3.30.70.1230">
    <property type="entry name" value="Nucleotide cyclase"/>
    <property type="match status" value="1"/>
</dbReference>
<dbReference type="GO" id="GO:0000166">
    <property type="term" value="F:nucleotide binding"/>
    <property type="evidence" value="ECO:0007669"/>
    <property type="project" value="UniProtKB-KW"/>
</dbReference>
<feature type="domain" description="Guanylate cyclase" evidence="8">
    <location>
        <begin position="307"/>
        <end position="434"/>
    </location>
</feature>
<keyword evidence="5 7" id="KW-0472">Membrane</keyword>
<evidence type="ECO:0000256" key="5">
    <source>
        <dbReference type="ARBA" id="ARBA00023136"/>
    </source>
</evidence>
<evidence type="ECO:0000256" key="6">
    <source>
        <dbReference type="ARBA" id="ARBA00023239"/>
    </source>
</evidence>
<evidence type="ECO:0000256" key="1">
    <source>
        <dbReference type="ARBA" id="ARBA00004370"/>
    </source>
</evidence>
<dbReference type="GO" id="GO:0001653">
    <property type="term" value="F:peptide receptor activity"/>
    <property type="evidence" value="ECO:0007669"/>
    <property type="project" value="TreeGrafter"/>
</dbReference>
<sequence length="491" mass="57086">MAGLELPSVAKSKKTAGYVSDMRFQSKRIEMSKFTLFFTMGGKLEDASKYETAFRMQTYLKYKKITRICILGLIFIAVALVLIDPLYLSYRWYSKKYMYRNIVRFVFMVPVAICWYVYTRNMCGRSKGDERTSTKKNLYWQRSDKTIVDYEAWKHAPERIATLASYLIGISILLQTIVSQEPDQEVYMLYFFMVYLFFGIPFAFACLMTWSLVILFIVCMWAVLVNDAYAIQTLQFSSVYLCMSNALLTIAAYSVEKNDRKEYILTLDLEKEESIVNDLLQNLLPSKVMNRLKQGQNTIWDQSKECSILFSDLVSFTKWASQLPAETLIQRLHEMYSRFDKLCDVHNVYKVETIGDAYFVSSGFPIDYTPDHADRLMMLGKHMMFDCLTLDWDGYTPRMRIGIHSGPVMAGVVGRQMPRYHLFGKTVMIANELETTGVPQQLHLSEATKNKLTSTYYHLVKRPEPLVFLGETMQTYLWEPQNTYGHIIKQT</sequence>
<dbReference type="Pfam" id="PF00211">
    <property type="entry name" value="Guanylate_cyc"/>
    <property type="match status" value="1"/>
</dbReference>
<dbReference type="GO" id="GO:0004383">
    <property type="term" value="F:guanylate cyclase activity"/>
    <property type="evidence" value="ECO:0007669"/>
    <property type="project" value="TreeGrafter"/>
</dbReference>
<dbReference type="EMBL" id="ASPP01005859">
    <property type="protein sequence ID" value="ETO29754.1"/>
    <property type="molecule type" value="Genomic_DNA"/>
</dbReference>
<evidence type="ECO:0000313" key="9">
    <source>
        <dbReference type="EMBL" id="ETO29754.1"/>
    </source>
</evidence>
<evidence type="ECO:0000256" key="3">
    <source>
        <dbReference type="ARBA" id="ARBA00022741"/>
    </source>
</evidence>
<keyword evidence="3" id="KW-0547">Nucleotide-binding</keyword>
<dbReference type="GO" id="GO:0007168">
    <property type="term" value="P:receptor guanylyl cyclase signaling pathway"/>
    <property type="evidence" value="ECO:0007669"/>
    <property type="project" value="TreeGrafter"/>
</dbReference>
<dbReference type="CDD" id="cd07302">
    <property type="entry name" value="CHD"/>
    <property type="match status" value="1"/>
</dbReference>
<feature type="transmembrane region" description="Helical" evidence="7">
    <location>
        <begin position="237"/>
        <end position="255"/>
    </location>
</feature>
<reference evidence="9 10" key="1">
    <citation type="journal article" date="2013" name="Curr. Biol.">
        <title>The Genome of the Foraminiferan Reticulomyxa filosa.</title>
        <authorList>
            <person name="Glockner G."/>
            <person name="Hulsmann N."/>
            <person name="Schleicher M."/>
            <person name="Noegel A.A."/>
            <person name="Eichinger L."/>
            <person name="Gallinger C."/>
            <person name="Pawlowski J."/>
            <person name="Sierra R."/>
            <person name="Euteneuer U."/>
            <person name="Pillet L."/>
            <person name="Moustafa A."/>
            <person name="Platzer M."/>
            <person name="Groth M."/>
            <person name="Szafranski K."/>
            <person name="Schliwa M."/>
        </authorList>
    </citation>
    <scope>NUCLEOTIDE SEQUENCE [LARGE SCALE GENOMIC DNA]</scope>
</reference>
<feature type="transmembrane region" description="Helical" evidence="7">
    <location>
        <begin position="102"/>
        <end position="118"/>
    </location>
</feature>
<dbReference type="InterPro" id="IPR029787">
    <property type="entry name" value="Nucleotide_cyclase"/>
</dbReference>
<protein>
    <recommendedName>
        <fullName evidence="8">Guanylate cyclase domain-containing protein</fullName>
    </recommendedName>
</protein>
<dbReference type="GO" id="GO:0004016">
    <property type="term" value="F:adenylate cyclase activity"/>
    <property type="evidence" value="ECO:0007669"/>
    <property type="project" value="TreeGrafter"/>
</dbReference>
<dbReference type="Proteomes" id="UP000023152">
    <property type="component" value="Unassembled WGS sequence"/>
</dbReference>
<dbReference type="PANTHER" id="PTHR11920:SF335">
    <property type="entry name" value="GUANYLATE CYCLASE"/>
    <property type="match status" value="1"/>
</dbReference>
<dbReference type="OrthoDB" id="60033at2759"/>
<evidence type="ECO:0000259" key="8">
    <source>
        <dbReference type="PROSITE" id="PS50125"/>
    </source>
</evidence>
<keyword evidence="4 7" id="KW-1133">Transmembrane helix</keyword>
<keyword evidence="6" id="KW-0456">Lyase</keyword>
<evidence type="ECO:0000256" key="7">
    <source>
        <dbReference type="SAM" id="Phobius"/>
    </source>
</evidence>
<feature type="transmembrane region" description="Helical" evidence="7">
    <location>
        <begin position="186"/>
        <end position="205"/>
    </location>
</feature>
<dbReference type="GO" id="GO:0005886">
    <property type="term" value="C:plasma membrane"/>
    <property type="evidence" value="ECO:0007669"/>
    <property type="project" value="TreeGrafter"/>
</dbReference>